<evidence type="ECO:0000256" key="1">
    <source>
        <dbReference type="SAM" id="Coils"/>
    </source>
</evidence>
<evidence type="ECO:0000313" key="2">
    <source>
        <dbReference type="EMBL" id="MEC0276709.1"/>
    </source>
</evidence>
<reference evidence="2 3" key="1">
    <citation type="submission" date="2023-03" db="EMBL/GenBank/DDBJ databases">
        <title>Bacillus Genome Sequencing.</title>
        <authorList>
            <person name="Dunlap C."/>
        </authorList>
    </citation>
    <scope>NUCLEOTIDE SEQUENCE [LARGE SCALE GENOMIC DNA]</scope>
    <source>
        <strain evidence="2 3">B-41290</strain>
    </source>
</reference>
<dbReference type="SUPFAM" id="SSF46785">
    <property type="entry name" value="Winged helix' DNA-binding domain"/>
    <property type="match status" value="1"/>
</dbReference>
<accession>A0AAW9NKK1</accession>
<sequence length="140" mass="15652">MNHLQKQILSFLEECNRERCVSKIAEKYDKNLEVVRAELVILANKKLIAIKKSTTGKISRATISPKGKQCFREATAIKGSVQEQINELKQKLSALEASFIRAKENPTGENKQSLLDNANTVQSVAYGLNSFFKVGLDILK</sequence>
<evidence type="ECO:0000313" key="3">
    <source>
        <dbReference type="Proteomes" id="UP001307168"/>
    </source>
</evidence>
<keyword evidence="1" id="KW-0175">Coiled coil</keyword>
<organism evidence="2 3">
    <name type="scientific">Peribacillus castrilensis</name>
    <dbReference type="NCBI Taxonomy" id="2897690"/>
    <lineage>
        <taxon>Bacteria</taxon>
        <taxon>Bacillati</taxon>
        <taxon>Bacillota</taxon>
        <taxon>Bacilli</taxon>
        <taxon>Bacillales</taxon>
        <taxon>Bacillaceae</taxon>
        <taxon>Peribacillus</taxon>
    </lineage>
</organism>
<dbReference type="EMBL" id="JARNBH010000039">
    <property type="protein sequence ID" value="MEC0276709.1"/>
    <property type="molecule type" value="Genomic_DNA"/>
</dbReference>
<protein>
    <submittedName>
        <fullName evidence="2">Uncharacterized protein</fullName>
    </submittedName>
</protein>
<dbReference type="Proteomes" id="UP001307168">
    <property type="component" value="Unassembled WGS sequence"/>
</dbReference>
<proteinExistence type="predicted"/>
<gene>
    <name evidence="2" type="ORF">P4706_27300</name>
</gene>
<feature type="coiled-coil region" evidence="1">
    <location>
        <begin position="78"/>
        <end position="105"/>
    </location>
</feature>
<name>A0AAW9NKK1_9BACI</name>
<dbReference type="InterPro" id="IPR036390">
    <property type="entry name" value="WH_DNA-bd_sf"/>
</dbReference>
<dbReference type="RefSeq" id="WP_053534530.1">
    <property type="nucleotide sequence ID" value="NZ_JARNBG010000037.1"/>
</dbReference>
<dbReference type="AlphaFoldDB" id="A0AAW9NKK1"/>
<comment type="caution">
    <text evidence="2">The sequence shown here is derived from an EMBL/GenBank/DDBJ whole genome shotgun (WGS) entry which is preliminary data.</text>
</comment>
<keyword evidence="3" id="KW-1185">Reference proteome</keyword>